<dbReference type="Proteomes" id="UP001460270">
    <property type="component" value="Unassembled WGS sequence"/>
</dbReference>
<comment type="caution">
    <text evidence="10">The sequence shown here is derived from an EMBL/GenBank/DDBJ whole genome shotgun (WGS) entry which is preliminary data.</text>
</comment>
<gene>
    <name evidence="10" type="ORF">WMY93_029768</name>
</gene>
<evidence type="ECO:0000256" key="2">
    <source>
        <dbReference type="ARBA" id="ARBA00022525"/>
    </source>
</evidence>
<keyword evidence="11" id="KW-1185">Reference proteome</keyword>
<keyword evidence="2" id="KW-0964">Secreted</keyword>
<dbReference type="SMART" id="SM00110">
    <property type="entry name" value="C1Q"/>
    <property type="match status" value="1"/>
</dbReference>
<evidence type="ECO:0000313" key="11">
    <source>
        <dbReference type="Proteomes" id="UP001460270"/>
    </source>
</evidence>
<feature type="region of interest" description="Disordered" evidence="6">
    <location>
        <begin position="282"/>
        <end position="349"/>
    </location>
</feature>
<dbReference type="InterPro" id="IPR000477">
    <property type="entry name" value="RT_dom"/>
</dbReference>
<dbReference type="PANTHER" id="PTHR15427">
    <property type="entry name" value="EMILIN ELASTIN MICROFIBRIL INTERFACE-LOCATED PROTEIN ELASTIN MICROFIBRIL INTERFACER"/>
    <property type="match status" value="1"/>
</dbReference>
<proteinExistence type="predicted"/>
<evidence type="ECO:0000256" key="3">
    <source>
        <dbReference type="ARBA" id="ARBA00022530"/>
    </source>
</evidence>
<dbReference type="InterPro" id="IPR008983">
    <property type="entry name" value="Tumour_necrosis_fac-like_dom"/>
</dbReference>
<dbReference type="AlphaFoldDB" id="A0AAW0MWQ4"/>
<evidence type="ECO:0000259" key="9">
    <source>
        <dbReference type="PROSITE" id="PS50878"/>
    </source>
</evidence>
<dbReference type="Pfam" id="PF00386">
    <property type="entry name" value="C1q"/>
    <property type="match status" value="1"/>
</dbReference>
<dbReference type="GO" id="GO:0005581">
    <property type="term" value="C:collagen trimer"/>
    <property type="evidence" value="ECO:0007669"/>
    <property type="project" value="UniProtKB-KW"/>
</dbReference>
<dbReference type="FunFam" id="2.60.120.40:FF:000001">
    <property type="entry name" value="Complement C1q B chain"/>
    <property type="match status" value="1"/>
</dbReference>
<keyword evidence="7" id="KW-0812">Transmembrane</keyword>
<evidence type="ECO:0000256" key="1">
    <source>
        <dbReference type="ARBA" id="ARBA00004498"/>
    </source>
</evidence>
<evidence type="ECO:0000313" key="10">
    <source>
        <dbReference type="EMBL" id="KAK7881359.1"/>
    </source>
</evidence>
<feature type="domain" description="Reverse transcriptase" evidence="9">
    <location>
        <begin position="1"/>
        <end position="117"/>
    </location>
</feature>
<keyword evidence="7" id="KW-0472">Membrane</keyword>
<keyword evidence="5" id="KW-0176">Collagen</keyword>
<evidence type="ECO:0000256" key="7">
    <source>
        <dbReference type="SAM" id="Phobius"/>
    </source>
</evidence>
<reference evidence="11" key="1">
    <citation type="submission" date="2024-04" db="EMBL/GenBank/DDBJ databases">
        <title>Salinicola lusitanus LLJ914,a marine bacterium isolated from the Okinawa Trough.</title>
        <authorList>
            <person name="Li J."/>
        </authorList>
    </citation>
    <scope>NUCLEOTIDE SEQUENCE [LARGE SCALE GENOMIC DNA]</scope>
</reference>
<evidence type="ECO:0008006" key="12">
    <source>
        <dbReference type="Google" id="ProtNLM"/>
    </source>
</evidence>
<sequence length="631" mass="68456">MSRILFNLAQDPLLHTLDKFGKGVDFQNDLSVTALAFSDDLVLLSDSWYRMQRNFKVLERFSGATGLSPNPSKCCGFFIGKNGRTPTLNNYPPWVIGKQELKMIRMGETFRYLVVSIHPWKGVCSKYIIPGMTEALEKVERSRLKPSQKIKMLPTFLLPRWSYVFNMAEVSHSTLLAVDRVVRAKCKERLHLDHFTTDNLLHANFKDGGLGIPKLAKHIPAARLRRCLSMINSAEPLINEVAKSLGRAEQSGVEPVDLTRAALALTVWTGTTAGLQQDRTTAGLYRNGPQRDNNRTRLQRDYNWTGPQRDSTGTDHSGTITGLDHTGAHEDTFSRSARTSVKIPGKSRGGERAALSRLVGRKRLLAAGVLGVVMVLVLVVLIPVLVNTAGGGAHYEMLGSCRMMCDPYGTRSPSSTAPAHALPENALVQSLPTFIQGPKGEPGRPGKVGTRGPPGEPGAPGPPGPPGERGEPGRAGPPGLPGPPGPNSSGAISAATYSTVPKIAFYAGLKKQHEGYELLKFDDVVTNLGNHYDPGTGKFTCSIPGTYYFTYHVLMRGGDGTSMWADLCKNNQVRASAIAQDADQNYDYASNSAVLHLEPGDEVYIKLDGGKAHGGNNNKYSTFSGFIIYAD</sequence>
<dbReference type="PROSITE" id="PS50878">
    <property type="entry name" value="RT_POL"/>
    <property type="match status" value="1"/>
</dbReference>
<accession>A0AAW0MWQ4</accession>
<dbReference type="Gene3D" id="2.60.120.40">
    <property type="match status" value="1"/>
</dbReference>
<name>A0AAW0MWQ4_9GOBI</name>
<keyword evidence="4" id="KW-0732">Signal</keyword>
<dbReference type="PROSITE" id="PS50871">
    <property type="entry name" value="C1Q"/>
    <property type="match status" value="1"/>
</dbReference>
<feature type="compositionally biased region" description="Pro residues" evidence="6">
    <location>
        <begin position="454"/>
        <end position="466"/>
    </location>
</feature>
<dbReference type="SUPFAM" id="SSF49842">
    <property type="entry name" value="TNF-like"/>
    <property type="match status" value="1"/>
</dbReference>
<protein>
    <recommendedName>
        <fullName evidence="12">C1q domain-containing protein</fullName>
    </recommendedName>
</protein>
<evidence type="ECO:0000259" key="8">
    <source>
        <dbReference type="PROSITE" id="PS50871"/>
    </source>
</evidence>
<dbReference type="InterPro" id="IPR001073">
    <property type="entry name" value="C1q_dom"/>
</dbReference>
<keyword evidence="3" id="KW-0272">Extracellular matrix</keyword>
<dbReference type="Pfam" id="PF01391">
    <property type="entry name" value="Collagen"/>
    <property type="match status" value="1"/>
</dbReference>
<feature type="transmembrane region" description="Helical" evidence="7">
    <location>
        <begin position="364"/>
        <end position="386"/>
    </location>
</feature>
<comment type="subcellular location">
    <subcellularLocation>
        <location evidence="1">Secreted</location>
        <location evidence="1">Extracellular space</location>
        <location evidence="1">Extracellular matrix</location>
    </subcellularLocation>
</comment>
<dbReference type="EMBL" id="JBBPFD010000022">
    <property type="protein sequence ID" value="KAK7881359.1"/>
    <property type="molecule type" value="Genomic_DNA"/>
</dbReference>
<feature type="compositionally biased region" description="Polar residues" evidence="6">
    <location>
        <begin position="305"/>
        <end position="320"/>
    </location>
</feature>
<dbReference type="PRINTS" id="PR00007">
    <property type="entry name" value="COMPLEMNTC1Q"/>
</dbReference>
<feature type="domain" description="C1q" evidence="8">
    <location>
        <begin position="498"/>
        <end position="631"/>
    </location>
</feature>
<keyword evidence="7" id="KW-1133">Transmembrane helix</keyword>
<evidence type="ECO:0000256" key="5">
    <source>
        <dbReference type="ARBA" id="ARBA00023119"/>
    </source>
</evidence>
<evidence type="ECO:0000256" key="4">
    <source>
        <dbReference type="ARBA" id="ARBA00022729"/>
    </source>
</evidence>
<organism evidence="10 11">
    <name type="scientific">Mugilogobius chulae</name>
    <name type="common">yellowstripe goby</name>
    <dbReference type="NCBI Taxonomy" id="88201"/>
    <lineage>
        <taxon>Eukaryota</taxon>
        <taxon>Metazoa</taxon>
        <taxon>Chordata</taxon>
        <taxon>Craniata</taxon>
        <taxon>Vertebrata</taxon>
        <taxon>Euteleostomi</taxon>
        <taxon>Actinopterygii</taxon>
        <taxon>Neopterygii</taxon>
        <taxon>Teleostei</taxon>
        <taxon>Neoteleostei</taxon>
        <taxon>Acanthomorphata</taxon>
        <taxon>Gobiaria</taxon>
        <taxon>Gobiiformes</taxon>
        <taxon>Gobioidei</taxon>
        <taxon>Gobiidae</taxon>
        <taxon>Gobionellinae</taxon>
        <taxon>Mugilogobius</taxon>
    </lineage>
</organism>
<dbReference type="InterPro" id="IPR050392">
    <property type="entry name" value="Collagen/C1q_domain"/>
</dbReference>
<dbReference type="InterPro" id="IPR008160">
    <property type="entry name" value="Collagen"/>
</dbReference>
<evidence type="ECO:0000256" key="6">
    <source>
        <dbReference type="SAM" id="MobiDB-lite"/>
    </source>
</evidence>
<dbReference type="PANTHER" id="PTHR15427:SF52">
    <property type="entry name" value="C1Q DOMAIN-CONTAINING PROTEIN"/>
    <property type="match status" value="1"/>
</dbReference>
<feature type="region of interest" description="Disordered" evidence="6">
    <location>
        <begin position="433"/>
        <end position="493"/>
    </location>
</feature>